<feature type="signal peptide" evidence="1">
    <location>
        <begin position="1"/>
        <end position="18"/>
    </location>
</feature>
<accession>A0A7C0ZI43</accession>
<comment type="caution">
    <text evidence="2">The sequence shown here is derived from an EMBL/GenBank/DDBJ whole genome shotgun (WGS) entry which is preliminary data.</text>
</comment>
<protein>
    <recommendedName>
        <fullName evidence="3">Secreted protein</fullName>
    </recommendedName>
</protein>
<gene>
    <name evidence="2" type="ORF">ENF18_06610</name>
</gene>
<sequence length="132" mass="14772">MRYLFVVVSILMVFSLSGNDAMVSPEDESGFHTSPAYMLEHMTPDQKENAIIQLECDEEAREKAKTIEKLWNSGKYEEAISLLKNSSELQDAGLGIAWKAPIKTSIKWGDDVLVSMHDSVKIIDMDMDNTTG</sequence>
<dbReference type="EMBL" id="DQWE01000311">
    <property type="protein sequence ID" value="HDI83443.1"/>
    <property type="molecule type" value="Genomic_DNA"/>
</dbReference>
<keyword evidence="1" id="KW-0732">Signal</keyword>
<dbReference type="Proteomes" id="UP000885847">
    <property type="component" value="Unassembled WGS sequence"/>
</dbReference>
<evidence type="ECO:0000313" key="2">
    <source>
        <dbReference type="EMBL" id="HDI83443.1"/>
    </source>
</evidence>
<reference evidence="2" key="1">
    <citation type="journal article" date="2020" name="mSystems">
        <title>Genome- and Community-Level Interaction Insights into Carbon Utilization and Element Cycling Functions of Hydrothermarchaeota in Hydrothermal Sediment.</title>
        <authorList>
            <person name="Zhou Z."/>
            <person name="Liu Y."/>
            <person name="Xu W."/>
            <person name="Pan J."/>
            <person name="Luo Z.H."/>
            <person name="Li M."/>
        </authorList>
    </citation>
    <scope>NUCLEOTIDE SEQUENCE [LARGE SCALE GENOMIC DNA]</scope>
    <source>
        <strain evidence="2">HyVt-102</strain>
    </source>
</reference>
<evidence type="ECO:0000256" key="1">
    <source>
        <dbReference type="SAM" id="SignalP"/>
    </source>
</evidence>
<organism evidence="2">
    <name type="scientific">candidate division WOR-3 bacterium</name>
    <dbReference type="NCBI Taxonomy" id="2052148"/>
    <lineage>
        <taxon>Bacteria</taxon>
        <taxon>Bacteria division WOR-3</taxon>
    </lineage>
</organism>
<feature type="non-terminal residue" evidence="2">
    <location>
        <position position="132"/>
    </location>
</feature>
<evidence type="ECO:0008006" key="3">
    <source>
        <dbReference type="Google" id="ProtNLM"/>
    </source>
</evidence>
<dbReference type="AlphaFoldDB" id="A0A7C0ZI43"/>
<feature type="chain" id="PRO_5028330927" description="Secreted protein" evidence="1">
    <location>
        <begin position="19"/>
        <end position="132"/>
    </location>
</feature>
<proteinExistence type="predicted"/>
<name>A0A7C0ZI43_UNCW3</name>